<dbReference type="Proteomes" id="UP000785200">
    <property type="component" value="Unassembled WGS sequence"/>
</dbReference>
<evidence type="ECO:0000259" key="9">
    <source>
        <dbReference type="PROSITE" id="PS50850"/>
    </source>
</evidence>
<dbReference type="PRINTS" id="PR00171">
    <property type="entry name" value="SUGRTRNSPORT"/>
</dbReference>
<feature type="transmembrane region" description="Helical" evidence="8">
    <location>
        <begin position="145"/>
        <end position="165"/>
    </location>
</feature>
<keyword evidence="5 8" id="KW-1133">Transmembrane helix</keyword>
<dbReference type="InterPro" id="IPR020846">
    <property type="entry name" value="MFS_dom"/>
</dbReference>
<dbReference type="EMBL" id="VNKQ01000009">
    <property type="protein sequence ID" value="KAG0649040.1"/>
    <property type="molecule type" value="Genomic_DNA"/>
</dbReference>
<dbReference type="FunFam" id="1.20.1250.20:FF:000134">
    <property type="entry name" value="MFS sugar transporter protein"/>
    <property type="match status" value="1"/>
</dbReference>
<keyword evidence="3 7" id="KW-0813">Transport</keyword>
<dbReference type="PROSITE" id="PS00217">
    <property type="entry name" value="SUGAR_TRANSPORT_2"/>
    <property type="match status" value="1"/>
</dbReference>
<dbReference type="AlphaFoldDB" id="A0A9P6VJC3"/>
<dbReference type="InterPro" id="IPR036259">
    <property type="entry name" value="MFS_trans_sf"/>
</dbReference>
<organism evidence="10 11">
    <name type="scientific">Hyphodiscus hymeniophilus</name>
    <dbReference type="NCBI Taxonomy" id="353542"/>
    <lineage>
        <taxon>Eukaryota</taxon>
        <taxon>Fungi</taxon>
        <taxon>Dikarya</taxon>
        <taxon>Ascomycota</taxon>
        <taxon>Pezizomycotina</taxon>
        <taxon>Leotiomycetes</taxon>
        <taxon>Helotiales</taxon>
        <taxon>Hyphodiscaceae</taxon>
        <taxon>Hyphodiscus</taxon>
    </lineage>
</organism>
<feature type="transmembrane region" description="Helical" evidence="8">
    <location>
        <begin position="88"/>
        <end position="106"/>
    </location>
</feature>
<comment type="similarity">
    <text evidence="2 7">Belongs to the major facilitator superfamily. Sugar transporter (TC 2.A.1.1) family.</text>
</comment>
<evidence type="ECO:0000256" key="2">
    <source>
        <dbReference type="ARBA" id="ARBA00010992"/>
    </source>
</evidence>
<feature type="transmembrane region" description="Helical" evidence="8">
    <location>
        <begin position="55"/>
        <end position="76"/>
    </location>
</feature>
<evidence type="ECO:0000313" key="10">
    <source>
        <dbReference type="EMBL" id="KAG0649040.1"/>
    </source>
</evidence>
<feature type="transmembrane region" description="Helical" evidence="8">
    <location>
        <begin position="363"/>
        <end position="386"/>
    </location>
</feature>
<keyword evidence="6 8" id="KW-0472">Membrane</keyword>
<comment type="subcellular location">
    <subcellularLocation>
        <location evidence="1">Membrane</location>
        <topology evidence="1">Multi-pass membrane protein</topology>
    </subcellularLocation>
</comment>
<feature type="transmembrane region" description="Helical" evidence="8">
    <location>
        <begin position="426"/>
        <end position="446"/>
    </location>
</feature>
<evidence type="ECO:0000256" key="4">
    <source>
        <dbReference type="ARBA" id="ARBA00022692"/>
    </source>
</evidence>
<feature type="transmembrane region" description="Helical" evidence="8">
    <location>
        <begin position="112"/>
        <end position="133"/>
    </location>
</feature>
<evidence type="ECO:0000256" key="1">
    <source>
        <dbReference type="ARBA" id="ARBA00004141"/>
    </source>
</evidence>
<dbReference type="PROSITE" id="PS00216">
    <property type="entry name" value="SUGAR_TRANSPORT_1"/>
    <property type="match status" value="2"/>
</dbReference>
<dbReference type="Pfam" id="PF00083">
    <property type="entry name" value="Sugar_tr"/>
    <property type="match status" value="1"/>
</dbReference>
<feature type="transmembrane region" description="Helical" evidence="8">
    <location>
        <begin position="177"/>
        <end position="198"/>
    </location>
</feature>
<comment type="caution">
    <text evidence="10">The sequence shown here is derived from an EMBL/GenBank/DDBJ whole genome shotgun (WGS) entry which is preliminary data.</text>
</comment>
<evidence type="ECO:0000313" key="11">
    <source>
        <dbReference type="Proteomes" id="UP000785200"/>
    </source>
</evidence>
<evidence type="ECO:0000256" key="8">
    <source>
        <dbReference type="SAM" id="Phobius"/>
    </source>
</evidence>
<dbReference type="Gene3D" id="1.20.1250.20">
    <property type="entry name" value="MFS general substrate transporter like domains"/>
    <property type="match status" value="1"/>
</dbReference>
<dbReference type="GO" id="GO:0005351">
    <property type="term" value="F:carbohydrate:proton symporter activity"/>
    <property type="evidence" value="ECO:0007669"/>
    <property type="project" value="TreeGrafter"/>
</dbReference>
<dbReference type="InterPro" id="IPR003663">
    <property type="entry name" value="Sugar/inositol_transpt"/>
</dbReference>
<dbReference type="PANTHER" id="PTHR48022:SF11">
    <property type="entry name" value="MONOSACCHARIDE TRANSPORTER (HXT8), PUTATIVE (AFU_ORTHOLOGUE AFUA_2G08120)-RELATED"/>
    <property type="match status" value="1"/>
</dbReference>
<evidence type="ECO:0000256" key="6">
    <source>
        <dbReference type="ARBA" id="ARBA00023136"/>
    </source>
</evidence>
<feature type="domain" description="Major facilitator superfamily (MFS) profile" evidence="9">
    <location>
        <begin position="16"/>
        <end position="451"/>
    </location>
</feature>
<keyword evidence="11" id="KW-1185">Reference proteome</keyword>
<keyword evidence="4 8" id="KW-0812">Transmembrane</keyword>
<feature type="transmembrane region" description="Helical" evidence="8">
    <location>
        <begin position="262"/>
        <end position="283"/>
    </location>
</feature>
<dbReference type="OrthoDB" id="6133115at2759"/>
<evidence type="ECO:0000256" key="5">
    <source>
        <dbReference type="ARBA" id="ARBA00022989"/>
    </source>
</evidence>
<reference evidence="10" key="1">
    <citation type="submission" date="2019-07" db="EMBL/GenBank/DDBJ databases">
        <title>Hyphodiscus hymeniophilus genome sequencing and assembly.</title>
        <authorList>
            <person name="Kramer G."/>
            <person name="Nodwell J."/>
        </authorList>
    </citation>
    <scope>NUCLEOTIDE SEQUENCE</scope>
    <source>
        <strain evidence="10">ATCC 34498</strain>
    </source>
</reference>
<name>A0A9P6VJC3_9HELO</name>
<evidence type="ECO:0000256" key="3">
    <source>
        <dbReference type="ARBA" id="ARBA00022448"/>
    </source>
</evidence>
<feature type="transmembrane region" description="Helical" evidence="8">
    <location>
        <begin position="295"/>
        <end position="319"/>
    </location>
</feature>
<dbReference type="InterPro" id="IPR050360">
    <property type="entry name" value="MFS_Sugar_Transporters"/>
</dbReference>
<dbReference type="GO" id="GO:0016020">
    <property type="term" value="C:membrane"/>
    <property type="evidence" value="ECO:0007669"/>
    <property type="project" value="UniProtKB-SubCell"/>
</dbReference>
<feature type="transmembrane region" description="Helical" evidence="8">
    <location>
        <begin position="398"/>
        <end position="420"/>
    </location>
</feature>
<feature type="transmembrane region" description="Helical" evidence="8">
    <location>
        <begin position="12"/>
        <end position="35"/>
    </location>
</feature>
<proteinExistence type="inferred from homology"/>
<protein>
    <submittedName>
        <fullName evidence="10">Quinate transporter</fullName>
    </submittedName>
</protein>
<dbReference type="NCBIfam" id="TIGR00879">
    <property type="entry name" value="SP"/>
    <property type="match status" value="1"/>
</dbReference>
<dbReference type="InterPro" id="IPR005828">
    <property type="entry name" value="MFS_sugar_transport-like"/>
</dbReference>
<dbReference type="PROSITE" id="PS50850">
    <property type="entry name" value="MFS"/>
    <property type="match status" value="1"/>
</dbReference>
<accession>A0A9P6VJC3</accession>
<dbReference type="InterPro" id="IPR005829">
    <property type="entry name" value="Sugar_transporter_CS"/>
</dbReference>
<gene>
    <name evidence="10" type="ORF">D0Z07_5048</name>
</gene>
<feature type="transmembrane region" description="Helical" evidence="8">
    <location>
        <begin position="331"/>
        <end position="351"/>
    </location>
</feature>
<dbReference type="PANTHER" id="PTHR48022">
    <property type="entry name" value="PLASTIDIC GLUCOSE TRANSPORTER 4"/>
    <property type="match status" value="1"/>
</dbReference>
<dbReference type="SUPFAM" id="SSF103473">
    <property type="entry name" value="MFS general substrate transporter"/>
    <property type="match status" value="1"/>
</dbReference>
<evidence type="ECO:0000256" key="7">
    <source>
        <dbReference type="RuleBase" id="RU003346"/>
    </source>
</evidence>
<sequence length="512" mass="55597">MGLRLVIVNARTSLLCTVFSSLGAFLLGFDTGIFSTTIVHPSFNIYMFQNFFGKAVLTGAIASTYTAGTAIGGLCSGWAADKYGRKRCIIMAAAIVAVGSAIQTAATNIGMLIAGRIIAGLAVGVLLSVVPVYNAELAAPKHRGVMVGLFAVMASFGVLCSNWVGYACFFAKGNAQWRIGLACQIPFAVILCLGGFLLPESPRWLIKEDRSQEAYNILERVHGGFGVEYTNRQFLQMYEQIAIEGQGGFMECFRTPSARKRLALGILITVFNNLGGTPVIGAYQSRLFQEIGFEGVRILLISGFYGLAGLFGVIVNVALVADRMGRKTSMWVGAITLVVDLVILMPLSKIYTDSTNKAGQAAAVTFIFLHTFVYSVFMFGTVWVYISEIFPTKIRAQGTAICTFWGQVMGVILQQVGLQIYNDIGYLFYLVFIVCTAFAGVVYFFFLPETKGVSLEDISVFFGDEIVATHEESKLRVEDVLRNVPSGDNRNVESADVVDKAVAEQVEKALQV</sequence>